<gene>
    <name evidence="1" type="ORF">HPB47_000336</name>
</gene>
<proteinExistence type="predicted"/>
<evidence type="ECO:0000313" key="1">
    <source>
        <dbReference type="EMBL" id="KAG0423898.1"/>
    </source>
</evidence>
<comment type="caution">
    <text evidence="1">The sequence shown here is derived from an EMBL/GenBank/DDBJ whole genome shotgun (WGS) entry which is preliminary data.</text>
</comment>
<protein>
    <submittedName>
        <fullName evidence="1">Uncharacterized protein</fullName>
    </submittedName>
</protein>
<dbReference type="EMBL" id="JABSTQ010010042">
    <property type="protein sequence ID" value="KAG0423898.1"/>
    <property type="molecule type" value="Genomic_DNA"/>
</dbReference>
<name>A0AC60PS15_IXOPE</name>
<sequence length="159" mass="17873">MMLNGLMPHLEERDDFRSTMHGFRPHHSTQDVLWHLKEEVIYNLSPRSNSVILALHVKGEFDNVFHVVEVWTTAGLAGTKQDGLQEAVCRKDAFPRDCSVAFAPEESELLILQKRTRERRPPMQPDPELTLNGLTTARVNTIWVLGLNIQGCGAATTTG</sequence>
<dbReference type="Proteomes" id="UP000805193">
    <property type="component" value="Unassembled WGS sequence"/>
</dbReference>
<reference evidence="1 2" key="1">
    <citation type="journal article" date="2020" name="Cell">
        <title>Large-Scale Comparative Analyses of Tick Genomes Elucidate Their Genetic Diversity and Vector Capacities.</title>
        <authorList>
            <consortium name="Tick Genome and Microbiome Consortium (TIGMIC)"/>
            <person name="Jia N."/>
            <person name="Wang J."/>
            <person name="Shi W."/>
            <person name="Du L."/>
            <person name="Sun Y."/>
            <person name="Zhan W."/>
            <person name="Jiang J.F."/>
            <person name="Wang Q."/>
            <person name="Zhang B."/>
            <person name="Ji P."/>
            <person name="Bell-Sakyi L."/>
            <person name="Cui X.M."/>
            <person name="Yuan T.T."/>
            <person name="Jiang B.G."/>
            <person name="Yang W.F."/>
            <person name="Lam T.T."/>
            <person name="Chang Q.C."/>
            <person name="Ding S.J."/>
            <person name="Wang X.J."/>
            <person name="Zhu J.G."/>
            <person name="Ruan X.D."/>
            <person name="Zhao L."/>
            <person name="Wei J.T."/>
            <person name="Ye R.Z."/>
            <person name="Que T.C."/>
            <person name="Du C.H."/>
            <person name="Zhou Y.H."/>
            <person name="Cheng J.X."/>
            <person name="Dai P.F."/>
            <person name="Guo W.B."/>
            <person name="Han X.H."/>
            <person name="Huang E.J."/>
            <person name="Li L.F."/>
            <person name="Wei W."/>
            <person name="Gao Y.C."/>
            <person name="Liu J.Z."/>
            <person name="Shao H.Z."/>
            <person name="Wang X."/>
            <person name="Wang C.C."/>
            <person name="Yang T.C."/>
            <person name="Huo Q.B."/>
            <person name="Li W."/>
            <person name="Chen H.Y."/>
            <person name="Chen S.E."/>
            <person name="Zhou L.G."/>
            <person name="Ni X.B."/>
            <person name="Tian J.H."/>
            <person name="Sheng Y."/>
            <person name="Liu T."/>
            <person name="Pan Y.S."/>
            <person name="Xia L.Y."/>
            <person name="Li J."/>
            <person name="Zhao F."/>
            <person name="Cao W.C."/>
        </authorList>
    </citation>
    <scope>NUCLEOTIDE SEQUENCE [LARGE SCALE GENOMIC DNA]</scope>
    <source>
        <strain evidence="1">Iper-2018</strain>
    </source>
</reference>
<evidence type="ECO:0000313" key="2">
    <source>
        <dbReference type="Proteomes" id="UP000805193"/>
    </source>
</evidence>
<accession>A0AC60PS15</accession>
<keyword evidence="2" id="KW-1185">Reference proteome</keyword>
<organism evidence="1 2">
    <name type="scientific">Ixodes persulcatus</name>
    <name type="common">Taiga tick</name>
    <dbReference type="NCBI Taxonomy" id="34615"/>
    <lineage>
        <taxon>Eukaryota</taxon>
        <taxon>Metazoa</taxon>
        <taxon>Ecdysozoa</taxon>
        <taxon>Arthropoda</taxon>
        <taxon>Chelicerata</taxon>
        <taxon>Arachnida</taxon>
        <taxon>Acari</taxon>
        <taxon>Parasitiformes</taxon>
        <taxon>Ixodida</taxon>
        <taxon>Ixodoidea</taxon>
        <taxon>Ixodidae</taxon>
        <taxon>Ixodinae</taxon>
        <taxon>Ixodes</taxon>
    </lineage>
</organism>